<feature type="domain" description="SHSP" evidence="5">
    <location>
        <begin position="87"/>
        <end position="203"/>
    </location>
</feature>
<dbReference type="AlphaFoldDB" id="A0A484I9G8"/>
<dbReference type="KEGG" id="nfn:NFRAN_1549"/>
<dbReference type="PANTHER" id="PTHR46733:SF4">
    <property type="entry name" value="HEAT SHOCK PROTEIN 21, CHLOROPLASTIC"/>
    <property type="match status" value="1"/>
</dbReference>
<accession>A0A484I9G8</accession>
<dbReference type="EMBL" id="LR216287">
    <property type="protein sequence ID" value="VFJ13871.1"/>
    <property type="molecule type" value="Genomic_DNA"/>
</dbReference>
<protein>
    <submittedName>
        <fullName evidence="6">Heat-shock protein Hsp20 (Modular protein)</fullName>
    </submittedName>
</protein>
<dbReference type="InterPro" id="IPR008978">
    <property type="entry name" value="HSP20-like_chaperone"/>
</dbReference>
<dbReference type="CDD" id="cd06464">
    <property type="entry name" value="ACD_sHsps-like"/>
    <property type="match status" value="1"/>
</dbReference>
<keyword evidence="7" id="KW-1185">Reference proteome</keyword>
<dbReference type="PROSITE" id="PS01031">
    <property type="entry name" value="SHSP"/>
    <property type="match status" value="1"/>
</dbReference>
<evidence type="ECO:0000313" key="6">
    <source>
        <dbReference type="EMBL" id="VFJ13871.1"/>
    </source>
</evidence>
<proteinExistence type="inferred from homology"/>
<dbReference type="InterPro" id="IPR044587">
    <property type="entry name" value="HSP21-like"/>
</dbReference>
<dbReference type="SUPFAM" id="SSF49764">
    <property type="entry name" value="HSP20-like chaperones"/>
    <property type="match status" value="1"/>
</dbReference>
<comment type="similarity">
    <text evidence="2 3">Belongs to the small heat shock protein (HSP20) family.</text>
</comment>
<evidence type="ECO:0000313" key="7">
    <source>
        <dbReference type="Proteomes" id="UP000294299"/>
    </source>
</evidence>
<feature type="region of interest" description="Disordered" evidence="4">
    <location>
        <begin position="1"/>
        <end position="41"/>
    </location>
</feature>
<organism evidence="6 7">
    <name type="scientific">Candidatus Nitrosocosmicus franklandianus</name>
    <dbReference type="NCBI Taxonomy" id="1798806"/>
    <lineage>
        <taxon>Archaea</taxon>
        <taxon>Nitrososphaerota</taxon>
        <taxon>Nitrososphaeria</taxon>
        <taxon>Nitrososphaerales</taxon>
        <taxon>Nitrososphaeraceae</taxon>
        <taxon>Candidatus Nitrosocosmicus</taxon>
    </lineage>
</organism>
<evidence type="ECO:0000259" key="5">
    <source>
        <dbReference type="PROSITE" id="PS01031"/>
    </source>
</evidence>
<keyword evidence="1" id="KW-0346">Stress response</keyword>
<reference evidence="6 7" key="1">
    <citation type="submission" date="2019-02" db="EMBL/GenBank/DDBJ databases">
        <authorList>
            <person name="Lehtovirta-Morley E L."/>
        </authorList>
    </citation>
    <scope>NUCLEOTIDE SEQUENCE [LARGE SCALE GENOMIC DNA]</scope>
    <source>
        <strain evidence="6">NFRAN1</strain>
    </source>
</reference>
<evidence type="ECO:0000256" key="2">
    <source>
        <dbReference type="PROSITE-ProRule" id="PRU00285"/>
    </source>
</evidence>
<dbReference type="PANTHER" id="PTHR46733">
    <property type="entry name" value="26.5 KDA HEAT SHOCK PROTEIN, MITOCHONDRIAL"/>
    <property type="match status" value="1"/>
</dbReference>
<dbReference type="GO" id="GO:0009408">
    <property type="term" value="P:response to heat"/>
    <property type="evidence" value="ECO:0007669"/>
    <property type="project" value="InterPro"/>
</dbReference>
<dbReference type="Pfam" id="PF00011">
    <property type="entry name" value="HSP20"/>
    <property type="match status" value="1"/>
</dbReference>
<evidence type="ECO:0000256" key="1">
    <source>
        <dbReference type="ARBA" id="ARBA00023016"/>
    </source>
</evidence>
<gene>
    <name evidence="6" type="ORF">NFRAN_1549</name>
</gene>
<feature type="compositionally biased region" description="Low complexity" evidence="4">
    <location>
        <begin position="1"/>
        <end position="24"/>
    </location>
</feature>
<dbReference type="GeneID" id="39420892"/>
<dbReference type="Gene3D" id="2.60.40.790">
    <property type="match status" value="1"/>
</dbReference>
<dbReference type="Proteomes" id="UP000294299">
    <property type="component" value="Chromosome NFRAN"/>
</dbReference>
<evidence type="ECO:0000256" key="4">
    <source>
        <dbReference type="SAM" id="MobiDB-lite"/>
    </source>
</evidence>
<sequence>MSTSSSSSTSESSKNDSKNASSNKESIEVKNQSGSIKSPPGVSYPNYFDDFFETFRQNMQNMQNFMEQAWPSSLAPLRGITPFEFFDRIADTRLPVCDVIDRGDRYEINLEVPGINKEKIAVNATKHSVTISGSQTEKTKEKGKKYIYSERSYKSFHRQIPFTQEIIPSQINAKVKDGVLEINVPKKYPTQSEGDEEFKVNVS</sequence>
<dbReference type="OrthoDB" id="198277at2157"/>
<evidence type="ECO:0000256" key="3">
    <source>
        <dbReference type="RuleBase" id="RU003616"/>
    </source>
</evidence>
<dbReference type="RefSeq" id="WP_134483930.1">
    <property type="nucleotide sequence ID" value="NZ_LR216287.1"/>
</dbReference>
<name>A0A484I9G8_9ARCH</name>
<dbReference type="InterPro" id="IPR002068">
    <property type="entry name" value="A-crystallin/Hsp20_dom"/>
</dbReference>